<keyword evidence="6 17" id="KW-0812">Transmembrane</keyword>
<keyword evidence="12 17" id="KW-1133">Transmembrane helix</keyword>
<evidence type="ECO:0000256" key="7">
    <source>
        <dbReference type="ARBA" id="ARBA00022723"/>
    </source>
</evidence>
<keyword evidence="13 17" id="KW-0472">Membrane</keyword>
<feature type="signal peptide" evidence="18">
    <location>
        <begin position="1"/>
        <end position="24"/>
    </location>
</feature>
<accession>A0AAW2E104</accession>
<sequence length="379" mass="41872">MASFHIFFSISFLILFFLCHIATSQQFCQTSFCGDNPIEFPFQLNTTQTKGCGYPGFNLSCNTKSQTILTLPYSGDFIVQEIDYFRKSLFITDPDNCFPKRYLKNFTLLDSPFQFMSTGNNFTFYNCSSNVSLFGVGPFDCVNNSDNYSVWMSPSFFYGDVVPLPAPCSVLLNSTMLPLLAPSWVGLVWSEPNCEGCGGDCRKVGCYNYNVQSRSSGSSSGTVTGLPRSAKYGIIIGVGIPGLVCFIGLGCFICGRVRVYARRRHPNTQLSTSIAPHRSVVLMGLDGPTIESYPKILLGESKRLPKPNDNTCPICLSEYQAKETLRTIPECNHYFHANCIDEWLKMNATCPLCRNSRDQSTLISPSSSLSSSSSSLLSS</sequence>
<dbReference type="InterPro" id="IPR046948">
    <property type="entry name" value="ATL20-22-like"/>
</dbReference>
<evidence type="ECO:0000256" key="6">
    <source>
        <dbReference type="ARBA" id="ARBA00022692"/>
    </source>
</evidence>
<protein>
    <recommendedName>
        <fullName evidence="4">RING-type E3 ubiquitin transferase</fullName>
        <ecNumber evidence="4">2.3.2.27</ecNumber>
    </recommendedName>
</protein>
<dbReference type="GO" id="GO:0016020">
    <property type="term" value="C:membrane"/>
    <property type="evidence" value="ECO:0007669"/>
    <property type="project" value="UniProtKB-SubCell"/>
</dbReference>
<evidence type="ECO:0000256" key="14">
    <source>
        <dbReference type="ARBA" id="ARBA00024209"/>
    </source>
</evidence>
<feature type="transmembrane region" description="Helical" evidence="17">
    <location>
        <begin position="232"/>
        <end position="255"/>
    </location>
</feature>
<dbReference type="SMART" id="SM00184">
    <property type="entry name" value="RING"/>
    <property type="match status" value="1"/>
</dbReference>
<comment type="subcellular location">
    <subcellularLocation>
        <location evidence="2">Membrane</location>
        <topology evidence="2">Single-pass membrane protein</topology>
    </subcellularLocation>
</comment>
<proteinExistence type="inferred from homology"/>
<evidence type="ECO:0000256" key="5">
    <source>
        <dbReference type="ARBA" id="ARBA00022679"/>
    </source>
</evidence>
<dbReference type="PROSITE" id="PS50089">
    <property type="entry name" value="ZF_RING_2"/>
    <property type="match status" value="1"/>
</dbReference>
<evidence type="ECO:0000256" key="18">
    <source>
        <dbReference type="SAM" id="SignalP"/>
    </source>
</evidence>
<feature type="chain" id="PRO_5043486626" description="RING-type E3 ubiquitin transferase" evidence="18">
    <location>
        <begin position="25"/>
        <end position="379"/>
    </location>
</feature>
<dbReference type="PANTHER" id="PTHR46279:SF31">
    <property type="entry name" value="RING-H2 FINGER PROTEIN ATL20-LIKE ISOFORM X1"/>
    <property type="match status" value="1"/>
</dbReference>
<dbReference type="Pfam" id="PF13639">
    <property type="entry name" value="zf-RING_2"/>
    <property type="match status" value="1"/>
</dbReference>
<evidence type="ECO:0000256" key="11">
    <source>
        <dbReference type="ARBA" id="ARBA00022833"/>
    </source>
</evidence>
<dbReference type="Gene3D" id="3.30.40.10">
    <property type="entry name" value="Zinc/RING finger domain, C3HC4 (zinc finger)"/>
    <property type="match status" value="1"/>
</dbReference>
<evidence type="ECO:0000256" key="13">
    <source>
        <dbReference type="ARBA" id="ARBA00023136"/>
    </source>
</evidence>
<dbReference type="CDD" id="cd16461">
    <property type="entry name" value="RING-H2_EL5-like"/>
    <property type="match status" value="1"/>
</dbReference>
<gene>
    <name evidence="20" type="ORF">SO802_003073</name>
</gene>
<evidence type="ECO:0000256" key="10">
    <source>
        <dbReference type="ARBA" id="ARBA00022786"/>
    </source>
</evidence>
<evidence type="ECO:0000256" key="17">
    <source>
        <dbReference type="SAM" id="Phobius"/>
    </source>
</evidence>
<dbReference type="EMBL" id="JAZDWU010000001">
    <property type="protein sequence ID" value="KAL0016004.1"/>
    <property type="molecule type" value="Genomic_DNA"/>
</dbReference>
<evidence type="ECO:0000313" key="20">
    <source>
        <dbReference type="EMBL" id="KAL0016004.1"/>
    </source>
</evidence>
<evidence type="ECO:0000256" key="1">
    <source>
        <dbReference type="ARBA" id="ARBA00000900"/>
    </source>
</evidence>
<name>A0AAW2E104_9ROSI</name>
<keyword evidence="7" id="KW-0479">Metal-binding</keyword>
<dbReference type="Pfam" id="PF13947">
    <property type="entry name" value="GUB_WAK_bind"/>
    <property type="match status" value="1"/>
</dbReference>
<comment type="caution">
    <text evidence="20">The sequence shown here is derived from an EMBL/GenBank/DDBJ whole genome shotgun (WGS) entry which is preliminary data.</text>
</comment>
<evidence type="ECO:0000256" key="8">
    <source>
        <dbReference type="ARBA" id="ARBA00022729"/>
    </source>
</evidence>
<feature type="region of interest" description="Disordered" evidence="16">
    <location>
        <begin position="360"/>
        <end position="379"/>
    </location>
</feature>
<dbReference type="GO" id="GO:0030247">
    <property type="term" value="F:polysaccharide binding"/>
    <property type="evidence" value="ECO:0007669"/>
    <property type="project" value="InterPro"/>
</dbReference>
<evidence type="ECO:0000259" key="19">
    <source>
        <dbReference type="PROSITE" id="PS50089"/>
    </source>
</evidence>
<evidence type="ECO:0000256" key="3">
    <source>
        <dbReference type="ARBA" id="ARBA00004906"/>
    </source>
</evidence>
<evidence type="ECO:0000256" key="4">
    <source>
        <dbReference type="ARBA" id="ARBA00012483"/>
    </source>
</evidence>
<comment type="similarity">
    <text evidence="14">Belongs to the RING-type zinc finger family. ATL subfamily.</text>
</comment>
<dbReference type="GO" id="GO:0008270">
    <property type="term" value="F:zinc ion binding"/>
    <property type="evidence" value="ECO:0007669"/>
    <property type="project" value="UniProtKB-KW"/>
</dbReference>
<evidence type="ECO:0000313" key="21">
    <source>
        <dbReference type="Proteomes" id="UP001459277"/>
    </source>
</evidence>
<evidence type="ECO:0000256" key="2">
    <source>
        <dbReference type="ARBA" id="ARBA00004167"/>
    </source>
</evidence>
<dbReference type="InterPro" id="IPR025287">
    <property type="entry name" value="WAK_GUB"/>
</dbReference>
<dbReference type="Proteomes" id="UP001459277">
    <property type="component" value="Unassembled WGS sequence"/>
</dbReference>
<reference evidence="20 21" key="1">
    <citation type="submission" date="2024-01" db="EMBL/GenBank/DDBJ databases">
        <title>A telomere-to-telomere, gap-free genome of sweet tea (Lithocarpus litseifolius).</title>
        <authorList>
            <person name="Zhou J."/>
        </authorList>
    </citation>
    <scope>NUCLEOTIDE SEQUENCE [LARGE SCALE GENOMIC DNA]</scope>
    <source>
        <strain evidence="20">Zhou-2022a</strain>
        <tissue evidence="20">Leaf</tissue>
    </source>
</reference>
<keyword evidence="11" id="KW-0862">Zinc</keyword>
<keyword evidence="21" id="KW-1185">Reference proteome</keyword>
<dbReference type="AlphaFoldDB" id="A0AAW2E104"/>
<dbReference type="SUPFAM" id="SSF57850">
    <property type="entry name" value="RING/U-box"/>
    <property type="match status" value="1"/>
</dbReference>
<keyword evidence="5" id="KW-0808">Transferase</keyword>
<dbReference type="PANTHER" id="PTHR46279">
    <property type="entry name" value="RING/U-BOX SUPERFAMILY PROTEIN"/>
    <property type="match status" value="1"/>
</dbReference>
<dbReference type="EC" id="2.3.2.27" evidence="4"/>
<feature type="domain" description="RING-type" evidence="19">
    <location>
        <begin position="312"/>
        <end position="354"/>
    </location>
</feature>
<evidence type="ECO:0000256" key="15">
    <source>
        <dbReference type="PROSITE-ProRule" id="PRU00175"/>
    </source>
</evidence>
<dbReference type="InterPro" id="IPR001841">
    <property type="entry name" value="Znf_RING"/>
</dbReference>
<comment type="catalytic activity">
    <reaction evidence="1">
        <text>S-ubiquitinyl-[E2 ubiquitin-conjugating enzyme]-L-cysteine + [acceptor protein]-L-lysine = [E2 ubiquitin-conjugating enzyme]-L-cysteine + N(6)-ubiquitinyl-[acceptor protein]-L-lysine.</text>
        <dbReference type="EC" id="2.3.2.27"/>
    </reaction>
</comment>
<organism evidence="20 21">
    <name type="scientific">Lithocarpus litseifolius</name>
    <dbReference type="NCBI Taxonomy" id="425828"/>
    <lineage>
        <taxon>Eukaryota</taxon>
        <taxon>Viridiplantae</taxon>
        <taxon>Streptophyta</taxon>
        <taxon>Embryophyta</taxon>
        <taxon>Tracheophyta</taxon>
        <taxon>Spermatophyta</taxon>
        <taxon>Magnoliopsida</taxon>
        <taxon>eudicotyledons</taxon>
        <taxon>Gunneridae</taxon>
        <taxon>Pentapetalae</taxon>
        <taxon>rosids</taxon>
        <taxon>fabids</taxon>
        <taxon>Fagales</taxon>
        <taxon>Fagaceae</taxon>
        <taxon>Lithocarpus</taxon>
    </lineage>
</organism>
<evidence type="ECO:0000256" key="16">
    <source>
        <dbReference type="SAM" id="MobiDB-lite"/>
    </source>
</evidence>
<keyword evidence="10" id="KW-0833">Ubl conjugation pathway</keyword>
<evidence type="ECO:0000256" key="12">
    <source>
        <dbReference type="ARBA" id="ARBA00022989"/>
    </source>
</evidence>
<evidence type="ECO:0000256" key="9">
    <source>
        <dbReference type="ARBA" id="ARBA00022771"/>
    </source>
</evidence>
<dbReference type="InterPro" id="IPR013083">
    <property type="entry name" value="Znf_RING/FYVE/PHD"/>
</dbReference>
<comment type="pathway">
    <text evidence="3">Protein modification; protein ubiquitination.</text>
</comment>
<dbReference type="GO" id="GO:0061630">
    <property type="term" value="F:ubiquitin protein ligase activity"/>
    <property type="evidence" value="ECO:0007669"/>
    <property type="project" value="UniProtKB-EC"/>
</dbReference>
<keyword evidence="8 18" id="KW-0732">Signal</keyword>
<keyword evidence="9 15" id="KW-0863">Zinc-finger</keyword>